<feature type="region of interest" description="Disordered" evidence="1">
    <location>
        <begin position="19"/>
        <end position="43"/>
    </location>
</feature>
<keyword evidence="3" id="KW-1185">Reference proteome</keyword>
<feature type="compositionally biased region" description="Polar residues" evidence="1">
    <location>
        <begin position="360"/>
        <end position="374"/>
    </location>
</feature>
<evidence type="ECO:0000313" key="2">
    <source>
        <dbReference type="EMBL" id="CAK9094122.1"/>
    </source>
</evidence>
<feature type="compositionally biased region" description="Low complexity" evidence="1">
    <location>
        <begin position="302"/>
        <end position="325"/>
    </location>
</feature>
<reference evidence="2 3" key="1">
    <citation type="submission" date="2024-02" db="EMBL/GenBank/DDBJ databases">
        <authorList>
            <person name="Chen Y."/>
            <person name="Shah S."/>
            <person name="Dougan E. K."/>
            <person name="Thang M."/>
            <person name="Chan C."/>
        </authorList>
    </citation>
    <scope>NUCLEOTIDE SEQUENCE [LARGE SCALE GENOMIC DNA]</scope>
</reference>
<feature type="compositionally biased region" description="Low complexity" evidence="1">
    <location>
        <begin position="403"/>
        <end position="423"/>
    </location>
</feature>
<gene>
    <name evidence="2" type="ORF">SCF082_LOCUS44252</name>
</gene>
<dbReference type="EMBL" id="CAXAMM010040573">
    <property type="protein sequence ID" value="CAK9094122.1"/>
    <property type="molecule type" value="Genomic_DNA"/>
</dbReference>
<protein>
    <submittedName>
        <fullName evidence="2">Uncharacterized protein</fullName>
    </submittedName>
</protein>
<accession>A0ABP0R0Q3</accession>
<proteinExistence type="predicted"/>
<feature type="compositionally biased region" description="Basic and acidic residues" evidence="1">
    <location>
        <begin position="472"/>
        <end position="508"/>
    </location>
</feature>
<feature type="region of interest" description="Disordered" evidence="1">
    <location>
        <begin position="442"/>
        <end position="508"/>
    </location>
</feature>
<dbReference type="Proteomes" id="UP001642464">
    <property type="component" value="Unassembled WGS sequence"/>
</dbReference>
<evidence type="ECO:0000313" key="3">
    <source>
        <dbReference type="Proteomes" id="UP001642464"/>
    </source>
</evidence>
<evidence type="ECO:0000256" key="1">
    <source>
        <dbReference type="SAM" id="MobiDB-lite"/>
    </source>
</evidence>
<feature type="region of interest" description="Disordered" evidence="1">
    <location>
        <begin position="302"/>
        <end position="334"/>
    </location>
</feature>
<feature type="region of interest" description="Disordered" evidence="1">
    <location>
        <begin position="353"/>
        <end position="426"/>
    </location>
</feature>
<sequence length="508" mass="54056">MRMQRRSYNGKQCALAEAKTAEELPELGSSEGAPRWLEGQPANWANDESSPLLDDIVVFTASGQIRLLEANQISPDILNQLLGVLLNLVVEKFEASVTAQTRAHVFGNEKTLLVPSQYGEEVRDAANNLQEITWSVAVPPCPSQLVTIGEPVSEGQWLARITGTMADYRVGVIFEAGAPLPGANAQIAEQVAAFRAKLQENGWAELWSKIAAVQHGLFGVQTDRMLIEENAFRLEMTVAGYVPVPINWHFAPQPRYVPRTYSNQGITVAPPSYHHPPLPVAQRPPVTPCACPSPKGMVSPFAASPGSPGSSAVSPASASRPCVPSQCHSPGTTMRMTRPAPPSTNFAVHCHARPKAASPKVQSARNKPSFTSCMSRPPEAEAADWLPSSCSSRGTVGRGAGTGAAPPLAPRGSMPPASPPAGGIRTDDCAAAARYVQPLRMPTTTTVAPPPPPPPAGTEAAQGRAARNTGVSKEHAATHTEEPPARAPRELPREPPRESPREPRDSVR</sequence>
<name>A0ABP0R0Q3_9DINO</name>
<comment type="caution">
    <text evidence="2">The sequence shown here is derived from an EMBL/GenBank/DDBJ whole genome shotgun (WGS) entry which is preliminary data.</text>
</comment>
<organism evidence="2 3">
    <name type="scientific">Durusdinium trenchii</name>
    <dbReference type="NCBI Taxonomy" id="1381693"/>
    <lineage>
        <taxon>Eukaryota</taxon>
        <taxon>Sar</taxon>
        <taxon>Alveolata</taxon>
        <taxon>Dinophyceae</taxon>
        <taxon>Suessiales</taxon>
        <taxon>Symbiodiniaceae</taxon>
        <taxon>Durusdinium</taxon>
    </lineage>
</organism>